<keyword evidence="2" id="KW-0732">Signal</keyword>
<proteinExistence type="predicted"/>
<gene>
    <name evidence="3" type="ORF">ERS417307_01206</name>
</gene>
<evidence type="ECO:0000256" key="2">
    <source>
        <dbReference type="SAM" id="SignalP"/>
    </source>
</evidence>
<reference evidence="3 4" key="1">
    <citation type="submission" date="2015-09" db="EMBL/GenBank/DDBJ databases">
        <authorList>
            <consortium name="Pathogen Informatics"/>
        </authorList>
    </citation>
    <scope>NUCLEOTIDE SEQUENCE [LARGE SCALE GENOMIC DNA]</scope>
    <source>
        <strain evidence="3 4">2789STDY5608791</strain>
    </source>
</reference>
<dbReference type="Proteomes" id="UP000095419">
    <property type="component" value="Unassembled WGS sequence"/>
</dbReference>
<feature type="region of interest" description="Disordered" evidence="1">
    <location>
        <begin position="119"/>
        <end position="141"/>
    </location>
</feature>
<protein>
    <submittedName>
        <fullName evidence="3">Collagen triple helix repeat (20 copies)</fullName>
    </submittedName>
</protein>
<evidence type="ECO:0000313" key="3">
    <source>
        <dbReference type="EMBL" id="CUO21680.1"/>
    </source>
</evidence>
<dbReference type="PROSITE" id="PS51257">
    <property type="entry name" value="PROKAR_LIPOPROTEIN"/>
    <property type="match status" value="1"/>
</dbReference>
<evidence type="ECO:0000313" key="4">
    <source>
        <dbReference type="Proteomes" id="UP000095419"/>
    </source>
</evidence>
<evidence type="ECO:0000256" key="1">
    <source>
        <dbReference type="SAM" id="MobiDB-lite"/>
    </source>
</evidence>
<dbReference type="AlphaFoldDB" id="A0A174DCC8"/>
<sequence length="889" mass="95770">MNKKFLSVILFSALMVGTAGTFTSCKDYDDDIDQINKELTDIKSSLSALQAKVDAGKYVTNVTKSGDGIVVTWNDNSTSTIETIKGDKGDKGDKVEITIDPTTKNWKIDGIDTGICAEGKDGGAGTPGAPGAAGKDAKSPTISEETGNWVVYAWDSEKQEYVGTDTGVSAKGASAYVVDKGNYYELNVAVDKAGSAYTTVKLPKTPVVITEIEVMGQVVTKDNGKTYQVTDWSEPISYNFVLATKANADKWNKLDGAKKLKEGQALSTLSNGNLLVRIAPAALDASEFSFKMVNSKLGEAPMTLGTPTAFNGLLTRAVSGNGLWAMPLSANEGETYKKEADYKAKFTVNNKAIAYALQEADGFTTLYNLSFEFNENIDLAAKPIKLNDKAIDSATDQDNTKVTPATIGELLTVKFDNPQNVYDAYVEIDEATIVRWGITDIDGLSFKIGKLADNITTTYFPITIHYVALDGKVTSTPTNVKPAKSLSGVTTLPTQNFEISATAANNKKDYSLAPMFEDLAGNALVLWKADVDIAKTKDAIKVYRINANGTTTEMPNVTVVFDKDNKDLTKLTINVDDARSTAYELDKNYYAEIKFLDQNSEVLNTVKAPFTLSIPALSKFLVKENVVFGTTSTGKAYMNTEDLVTPAAGTPYASRYAFKHAFNKFDNVYANSSTITFAIDPAQKINNVAVANTHAKLTDASTSNVAIELIGDKAYHTPINIVISDAKYLGIYAYGETERAANAFKLDVMSPIEQGTVEAASAAGISVVATSEGVAKLYEKDFKAATYAGIAYKIFKDKFAAGDTEASLYTSPYISDVTFESANTNVFTVEKNGVGAKKNGNKVEEGYVEVTPKNAGYDTTEKLNVTVKDIWGYTKKADINVTVKPNSAN</sequence>
<organism evidence="3 4">
    <name type="scientific">Bacteroides uniformis</name>
    <dbReference type="NCBI Taxonomy" id="820"/>
    <lineage>
        <taxon>Bacteria</taxon>
        <taxon>Pseudomonadati</taxon>
        <taxon>Bacteroidota</taxon>
        <taxon>Bacteroidia</taxon>
        <taxon>Bacteroidales</taxon>
        <taxon>Bacteroidaceae</taxon>
        <taxon>Bacteroides</taxon>
    </lineage>
</organism>
<name>A0A174DCC8_BACUN</name>
<accession>A0A174DCC8</accession>
<dbReference type="EMBL" id="CYZF01000003">
    <property type="protein sequence ID" value="CUO21680.1"/>
    <property type="molecule type" value="Genomic_DNA"/>
</dbReference>
<feature type="signal peptide" evidence="2">
    <location>
        <begin position="1"/>
        <end position="21"/>
    </location>
</feature>
<keyword evidence="3" id="KW-0176">Collagen</keyword>
<dbReference type="RefSeq" id="WP_070100922.1">
    <property type="nucleotide sequence ID" value="NZ_CYZF01000003.1"/>
</dbReference>
<feature type="chain" id="PRO_5008019918" evidence="2">
    <location>
        <begin position="22"/>
        <end position="889"/>
    </location>
</feature>